<reference evidence="1 2" key="1">
    <citation type="submission" date="2023-09" db="EMBL/GenBank/DDBJ databases">
        <title>Genomes of two closely related lineages of the louse Polyplax serrata with different host specificities.</title>
        <authorList>
            <person name="Martinu J."/>
            <person name="Tarabai H."/>
            <person name="Stefka J."/>
            <person name="Hypsa V."/>
        </authorList>
    </citation>
    <scope>NUCLEOTIDE SEQUENCE [LARGE SCALE GENOMIC DNA]</scope>
    <source>
        <strain evidence="1">98ZLc_SE</strain>
    </source>
</reference>
<protein>
    <submittedName>
        <fullName evidence="1">Uncharacterized protein</fullName>
    </submittedName>
</protein>
<dbReference type="Proteomes" id="UP001359485">
    <property type="component" value="Unassembled WGS sequence"/>
</dbReference>
<dbReference type="EMBL" id="JAWJWF010000049">
    <property type="protein sequence ID" value="KAK6619058.1"/>
    <property type="molecule type" value="Genomic_DNA"/>
</dbReference>
<sequence>MAVCKSLYNICLERCIPLLESYFKKNPENDILTFTEKLAGPIVEDLLSYAFQFSNAENKTYKIWKDEWKIFFTAKMKTALLNWDATLIDYISSKCVNLQKCEVVTMKDFKPELILKLPKTVSTLDFDGELMKRGRLTKPLLFDDENPESWLPQAQTILKALQILRTPPIDYSLTSKSSCLTEVHLSTVKASATDLKPILQNCPNLSLLRHYQMVTALYELHSDAWKKKLKIPKYNLKNLDVDFSHVVRCTMSPKWVLPPDALQLAVTLCPSAHIVHVRFDCSTPHDVLQPLTSLKKLQEFSAVCVSSGERTLLDFSDMVPILEAHGQSGLNILELKVIEEVEIHVIIENCTNLESLVLSGCGYITPSTCSTFGCHKYDVGSFKKLQCLFYADGDDFSWDHGVPDCFWKATLYPSRKTREVKLQGLFLEFPRFSSVVFDEIFSHKTKKPNLSFPHLKVLSLCRCDEITVEDIAWRICGLTGHNKSPNESLRYLRFSECAKVRPSDGKRLGRWMKVGNMKVKIHVDG</sequence>
<organism evidence="1 2">
    <name type="scientific">Polyplax serrata</name>
    <name type="common">Common mouse louse</name>
    <dbReference type="NCBI Taxonomy" id="468196"/>
    <lineage>
        <taxon>Eukaryota</taxon>
        <taxon>Metazoa</taxon>
        <taxon>Ecdysozoa</taxon>
        <taxon>Arthropoda</taxon>
        <taxon>Hexapoda</taxon>
        <taxon>Insecta</taxon>
        <taxon>Pterygota</taxon>
        <taxon>Neoptera</taxon>
        <taxon>Paraneoptera</taxon>
        <taxon>Psocodea</taxon>
        <taxon>Troctomorpha</taxon>
        <taxon>Phthiraptera</taxon>
        <taxon>Anoplura</taxon>
        <taxon>Polyplacidae</taxon>
        <taxon>Polyplax</taxon>
    </lineage>
</organism>
<evidence type="ECO:0000313" key="1">
    <source>
        <dbReference type="EMBL" id="KAK6619058.1"/>
    </source>
</evidence>
<comment type="caution">
    <text evidence="1">The sequence shown here is derived from an EMBL/GenBank/DDBJ whole genome shotgun (WGS) entry which is preliminary data.</text>
</comment>
<evidence type="ECO:0000313" key="2">
    <source>
        <dbReference type="Proteomes" id="UP001359485"/>
    </source>
</evidence>
<gene>
    <name evidence="1" type="ORF">RUM44_003440</name>
</gene>
<keyword evidence="2" id="KW-1185">Reference proteome</keyword>
<accession>A0ABR1AGG5</accession>
<dbReference type="SUPFAM" id="SSF52047">
    <property type="entry name" value="RNI-like"/>
    <property type="match status" value="1"/>
</dbReference>
<dbReference type="Gene3D" id="3.80.10.10">
    <property type="entry name" value="Ribonuclease Inhibitor"/>
    <property type="match status" value="1"/>
</dbReference>
<name>A0ABR1AGG5_POLSC</name>
<proteinExistence type="predicted"/>
<dbReference type="PANTHER" id="PTHR13318">
    <property type="entry name" value="PARTNER OF PAIRED, ISOFORM B-RELATED"/>
    <property type="match status" value="1"/>
</dbReference>
<dbReference type="InterPro" id="IPR032675">
    <property type="entry name" value="LRR_dom_sf"/>
</dbReference>